<organism evidence="1 2">
    <name type="scientific">Artomyces pyxidatus</name>
    <dbReference type="NCBI Taxonomy" id="48021"/>
    <lineage>
        <taxon>Eukaryota</taxon>
        <taxon>Fungi</taxon>
        <taxon>Dikarya</taxon>
        <taxon>Basidiomycota</taxon>
        <taxon>Agaricomycotina</taxon>
        <taxon>Agaricomycetes</taxon>
        <taxon>Russulales</taxon>
        <taxon>Auriscalpiaceae</taxon>
        <taxon>Artomyces</taxon>
    </lineage>
</organism>
<protein>
    <submittedName>
        <fullName evidence="1">CRAL/TRIO domain-containing protein</fullName>
    </submittedName>
</protein>
<accession>A0ACB8SQC6</accession>
<evidence type="ECO:0000313" key="1">
    <source>
        <dbReference type="EMBL" id="KAI0058170.1"/>
    </source>
</evidence>
<reference evidence="1" key="1">
    <citation type="submission" date="2021-03" db="EMBL/GenBank/DDBJ databases">
        <authorList>
            <consortium name="DOE Joint Genome Institute"/>
            <person name="Ahrendt S."/>
            <person name="Looney B.P."/>
            <person name="Miyauchi S."/>
            <person name="Morin E."/>
            <person name="Drula E."/>
            <person name="Courty P.E."/>
            <person name="Chicoki N."/>
            <person name="Fauchery L."/>
            <person name="Kohler A."/>
            <person name="Kuo A."/>
            <person name="Labutti K."/>
            <person name="Pangilinan J."/>
            <person name="Lipzen A."/>
            <person name="Riley R."/>
            <person name="Andreopoulos W."/>
            <person name="He G."/>
            <person name="Johnson J."/>
            <person name="Barry K.W."/>
            <person name="Grigoriev I.V."/>
            <person name="Nagy L."/>
            <person name="Hibbett D."/>
            <person name="Henrissat B."/>
            <person name="Matheny P.B."/>
            <person name="Labbe J."/>
            <person name="Martin F."/>
        </authorList>
    </citation>
    <scope>NUCLEOTIDE SEQUENCE</scope>
    <source>
        <strain evidence="1">HHB10654</strain>
    </source>
</reference>
<keyword evidence="2" id="KW-1185">Reference proteome</keyword>
<proteinExistence type="predicted"/>
<dbReference type="EMBL" id="MU277238">
    <property type="protein sequence ID" value="KAI0058170.1"/>
    <property type="molecule type" value="Genomic_DNA"/>
</dbReference>
<dbReference type="Proteomes" id="UP000814140">
    <property type="component" value="Unassembled WGS sequence"/>
</dbReference>
<comment type="caution">
    <text evidence="1">The sequence shown here is derived from an EMBL/GenBank/DDBJ whole genome shotgun (WGS) entry which is preliminary data.</text>
</comment>
<name>A0ACB8SQC6_9AGAM</name>
<gene>
    <name evidence="1" type="ORF">BV25DRAFT_1302261</name>
</gene>
<evidence type="ECO:0000313" key="2">
    <source>
        <dbReference type="Proteomes" id="UP000814140"/>
    </source>
</evidence>
<sequence>MDQKTPDHTAYPPPPPPEGAKRSDDLAPEHAEKQKEVQAHFESADYKIPGLEKGELMDEEKFWLSYECTLRYLRATKWHVKQAIERLQDTLKWRRDFGLYDWGAADVEPEAVTGKEITFGYDLKRRPALYMIPSRQNTEESPRQIRFAVWMLERSLDLAGPGVESIVLMINFADRGKSPSMSTSKTVLNILQSHYPERLGAALILNVPWLLNAFFKLITPFIDPVTREKMKFNPNAVEDGLFSADSLFSDSGWGGSRDFVWDHDKYWPGLVRMCAEIREKHMERWRKLGARVGLSEWDYKMEEKEKEPVEDESPGEKVVDSVVVEEVPAEAAVVSAEVEAVA</sequence>
<reference evidence="1" key="2">
    <citation type="journal article" date="2022" name="New Phytol.">
        <title>Evolutionary transition to the ectomycorrhizal habit in the genomes of a hyperdiverse lineage of mushroom-forming fungi.</title>
        <authorList>
            <person name="Looney B."/>
            <person name="Miyauchi S."/>
            <person name="Morin E."/>
            <person name="Drula E."/>
            <person name="Courty P.E."/>
            <person name="Kohler A."/>
            <person name="Kuo A."/>
            <person name="LaButti K."/>
            <person name="Pangilinan J."/>
            <person name="Lipzen A."/>
            <person name="Riley R."/>
            <person name="Andreopoulos W."/>
            <person name="He G."/>
            <person name="Johnson J."/>
            <person name="Nolan M."/>
            <person name="Tritt A."/>
            <person name="Barry K.W."/>
            <person name="Grigoriev I.V."/>
            <person name="Nagy L.G."/>
            <person name="Hibbett D."/>
            <person name="Henrissat B."/>
            <person name="Matheny P.B."/>
            <person name="Labbe J."/>
            <person name="Martin F.M."/>
        </authorList>
    </citation>
    <scope>NUCLEOTIDE SEQUENCE</scope>
    <source>
        <strain evidence="1">HHB10654</strain>
    </source>
</reference>